<accession>D7L9E8</accession>
<keyword evidence="3" id="KW-1185">Reference proteome</keyword>
<dbReference type="AlphaFoldDB" id="D7L9E8"/>
<feature type="transmembrane region" description="Helical" evidence="1">
    <location>
        <begin position="42"/>
        <end position="63"/>
    </location>
</feature>
<reference evidence="3" key="1">
    <citation type="journal article" date="2011" name="Nat. Genet.">
        <title>The Arabidopsis lyrata genome sequence and the basis of rapid genome size change.</title>
        <authorList>
            <person name="Hu T.T."/>
            <person name="Pattyn P."/>
            <person name="Bakker E.G."/>
            <person name="Cao J."/>
            <person name="Cheng J.-F."/>
            <person name="Clark R.M."/>
            <person name="Fahlgren N."/>
            <person name="Fawcett J.A."/>
            <person name="Grimwood J."/>
            <person name="Gundlach H."/>
            <person name="Haberer G."/>
            <person name="Hollister J.D."/>
            <person name="Ossowski S."/>
            <person name="Ottilar R.P."/>
            <person name="Salamov A.A."/>
            <person name="Schneeberger K."/>
            <person name="Spannagl M."/>
            <person name="Wang X."/>
            <person name="Yang L."/>
            <person name="Nasrallah M.E."/>
            <person name="Bergelson J."/>
            <person name="Carrington J.C."/>
            <person name="Gaut B.S."/>
            <person name="Schmutz J."/>
            <person name="Mayer K.F.X."/>
            <person name="Van de Peer Y."/>
            <person name="Grigoriev I.V."/>
            <person name="Nordborg M."/>
            <person name="Weigel D."/>
            <person name="Guo Y.-L."/>
        </authorList>
    </citation>
    <scope>NUCLEOTIDE SEQUENCE [LARGE SCALE GENOMIC DNA]</scope>
    <source>
        <strain evidence="3">cv. MN47</strain>
    </source>
</reference>
<evidence type="ECO:0000313" key="2">
    <source>
        <dbReference type="EMBL" id="EFH60320.1"/>
    </source>
</evidence>
<sequence length="65" mass="6604">MLGISSLGESVVFLTGLFPVAGFTTGAPLRLGDPLPINGFSFLEATAPTMGLLGAVFLGSTFAEK</sequence>
<name>D7L9E8_ARALL</name>
<keyword evidence="1" id="KW-0472">Membrane</keyword>
<dbReference type="Gramene" id="scaffold_304062.1">
    <property type="protein sequence ID" value="scaffold_304062.1"/>
    <property type="gene ID" value="scaffold_304062.1"/>
</dbReference>
<keyword evidence="1" id="KW-1133">Transmembrane helix</keyword>
<dbReference type="Proteomes" id="UP000008694">
    <property type="component" value="Unassembled WGS sequence"/>
</dbReference>
<gene>
    <name evidence="2" type="ORF">ARALYDRAFT_900092</name>
</gene>
<protein>
    <submittedName>
        <fullName evidence="2">Predicted protein</fullName>
    </submittedName>
</protein>
<evidence type="ECO:0000256" key="1">
    <source>
        <dbReference type="SAM" id="Phobius"/>
    </source>
</evidence>
<dbReference type="EMBL" id="GL348715">
    <property type="protein sequence ID" value="EFH60320.1"/>
    <property type="molecule type" value="Genomic_DNA"/>
</dbReference>
<organism evidence="3">
    <name type="scientific">Arabidopsis lyrata subsp. lyrata</name>
    <name type="common">Lyre-leaved rock-cress</name>
    <dbReference type="NCBI Taxonomy" id="81972"/>
    <lineage>
        <taxon>Eukaryota</taxon>
        <taxon>Viridiplantae</taxon>
        <taxon>Streptophyta</taxon>
        <taxon>Embryophyta</taxon>
        <taxon>Tracheophyta</taxon>
        <taxon>Spermatophyta</taxon>
        <taxon>Magnoliopsida</taxon>
        <taxon>eudicotyledons</taxon>
        <taxon>Gunneridae</taxon>
        <taxon>Pentapetalae</taxon>
        <taxon>rosids</taxon>
        <taxon>malvids</taxon>
        <taxon>Brassicales</taxon>
        <taxon>Brassicaceae</taxon>
        <taxon>Camelineae</taxon>
        <taxon>Arabidopsis</taxon>
    </lineage>
</organism>
<proteinExistence type="predicted"/>
<evidence type="ECO:0000313" key="3">
    <source>
        <dbReference type="Proteomes" id="UP000008694"/>
    </source>
</evidence>
<keyword evidence="1" id="KW-0812">Transmembrane</keyword>
<dbReference type="HOGENOM" id="CLU_2852700_0_0_1"/>